<comment type="caution">
    <text evidence="3">The sequence shown here is derived from an EMBL/GenBank/DDBJ whole genome shotgun (WGS) entry which is preliminary data.</text>
</comment>
<feature type="transmembrane region" description="Helical" evidence="1">
    <location>
        <begin position="51"/>
        <end position="76"/>
    </location>
</feature>
<keyword evidence="1" id="KW-0472">Membrane</keyword>
<name>A0ABW3MDB1_9PSEU</name>
<dbReference type="Pfam" id="PF06724">
    <property type="entry name" value="DUF1206"/>
    <property type="match status" value="1"/>
</dbReference>
<dbReference type="Proteomes" id="UP001597045">
    <property type="component" value="Unassembled WGS sequence"/>
</dbReference>
<organism evidence="3 4">
    <name type="scientific">Kibdelosporangium lantanae</name>
    <dbReference type="NCBI Taxonomy" id="1497396"/>
    <lineage>
        <taxon>Bacteria</taxon>
        <taxon>Bacillati</taxon>
        <taxon>Actinomycetota</taxon>
        <taxon>Actinomycetes</taxon>
        <taxon>Pseudonocardiales</taxon>
        <taxon>Pseudonocardiaceae</taxon>
        <taxon>Kibdelosporangium</taxon>
    </lineage>
</organism>
<dbReference type="InterPro" id="IPR009597">
    <property type="entry name" value="DUF1206"/>
</dbReference>
<evidence type="ECO:0000256" key="1">
    <source>
        <dbReference type="SAM" id="Phobius"/>
    </source>
</evidence>
<evidence type="ECO:0000259" key="2">
    <source>
        <dbReference type="Pfam" id="PF06724"/>
    </source>
</evidence>
<dbReference type="EMBL" id="JBHTIS010001750">
    <property type="protein sequence ID" value="MFD1048706.1"/>
    <property type="molecule type" value="Genomic_DNA"/>
</dbReference>
<feature type="domain" description="DUF1206" evidence="2">
    <location>
        <begin position="5"/>
        <end position="69"/>
    </location>
</feature>
<evidence type="ECO:0000313" key="3">
    <source>
        <dbReference type="EMBL" id="MFD1048706.1"/>
    </source>
</evidence>
<reference evidence="4" key="1">
    <citation type="journal article" date="2019" name="Int. J. Syst. Evol. Microbiol.">
        <title>The Global Catalogue of Microorganisms (GCM) 10K type strain sequencing project: providing services to taxonomists for standard genome sequencing and annotation.</title>
        <authorList>
            <consortium name="The Broad Institute Genomics Platform"/>
            <consortium name="The Broad Institute Genome Sequencing Center for Infectious Disease"/>
            <person name="Wu L."/>
            <person name="Ma J."/>
        </authorList>
    </citation>
    <scope>NUCLEOTIDE SEQUENCE [LARGE SCALE GENOMIC DNA]</scope>
    <source>
        <strain evidence="4">JCM 31486</strain>
    </source>
</reference>
<proteinExistence type="predicted"/>
<accession>A0ABW3MDB1</accession>
<protein>
    <submittedName>
        <fullName evidence="3">DUF1206 domain-containing protein</fullName>
    </submittedName>
</protein>
<evidence type="ECO:0000313" key="4">
    <source>
        <dbReference type="Proteomes" id="UP001597045"/>
    </source>
</evidence>
<keyword evidence="4" id="KW-1185">Reference proteome</keyword>
<sequence>MLGSIGMACYGVVHLLVAWLAIQVVFGSSQQTDQKGAVGALAQTPVGPVLLWALAVGLFAYALWQLFMVVSGYGWIPKKRKRTVRKLGSASRGVVSTAI</sequence>
<keyword evidence="1" id="KW-1133">Transmembrane helix</keyword>
<feature type="non-terminal residue" evidence="3">
    <location>
        <position position="99"/>
    </location>
</feature>
<gene>
    <name evidence="3" type="ORF">ACFQ1S_25840</name>
</gene>
<keyword evidence="1" id="KW-0812">Transmembrane</keyword>